<dbReference type="GO" id="GO:0005886">
    <property type="term" value="C:plasma membrane"/>
    <property type="evidence" value="ECO:0007669"/>
    <property type="project" value="TreeGrafter"/>
</dbReference>
<dbReference type="OrthoDB" id="5855668at2759"/>
<evidence type="ECO:0000313" key="3">
    <source>
        <dbReference type="Proteomes" id="UP000276991"/>
    </source>
</evidence>
<dbReference type="EMBL" id="UPTC01000198">
    <property type="protein sequence ID" value="VBB27211.1"/>
    <property type="molecule type" value="Genomic_DNA"/>
</dbReference>
<evidence type="ECO:0000259" key="1">
    <source>
        <dbReference type="Pfam" id="PF07002"/>
    </source>
</evidence>
<feature type="domain" description="Copine C-terminal" evidence="1">
    <location>
        <begin position="183"/>
        <end position="370"/>
    </location>
</feature>
<proteinExistence type="predicted"/>
<sequence>MNMTRIRQIIALRKAVKAGPLLPPISKRPSGKIALTVTKIHMFELKFLESFDVQHYSREKPFGDGSCCKKVSAKDILEIDLHISGLKTDLFSFDDVICLISVNENGLGSSWKRVATTEIIHKTDIISIPNAFSVEYTFKRDQHLKIEICDYSEKKVTIIGSTTFFVTEVVITAKNLSKPLISQSYAAFGFGARIPPYFRKSQQFCLNLETDPNCQGIDGLIDAFWKANAQVQPSTTAHFAHIIYHLSKLASNVRRHKNQLQCPYFVLAIVSKGKINDIRETVQATIFASKAPLSIIFIATEDDCTEMERLGLSGGRISYQNRRAERDMLQFVALTKFRSKLPDNDKFWELFTERALRHIPSQMISWFMKNGHIPQDFKHYGSLPKQGSSGISGHKLEHGQERINVIECFSDQSVEDLDEAEYASTSDYCKVEKNHSYTETENFSAISSTPFFISKNA</sequence>
<dbReference type="InterPro" id="IPR010734">
    <property type="entry name" value="Copine_C"/>
</dbReference>
<protein>
    <recommendedName>
        <fullName evidence="1">Copine C-terminal domain-containing protein</fullName>
    </recommendedName>
</protein>
<dbReference type="Pfam" id="PF07002">
    <property type="entry name" value="Copine"/>
    <property type="match status" value="1"/>
</dbReference>
<dbReference type="GO" id="GO:0071277">
    <property type="term" value="P:cellular response to calcium ion"/>
    <property type="evidence" value="ECO:0007669"/>
    <property type="project" value="TreeGrafter"/>
</dbReference>
<dbReference type="InterPro" id="IPR045052">
    <property type="entry name" value="Copine"/>
</dbReference>
<organism evidence="2 3">
    <name type="scientific">Acanthocheilonema viteae</name>
    <name type="common">Filarial nematode worm</name>
    <name type="synonym">Dipetalonema viteae</name>
    <dbReference type="NCBI Taxonomy" id="6277"/>
    <lineage>
        <taxon>Eukaryota</taxon>
        <taxon>Metazoa</taxon>
        <taxon>Ecdysozoa</taxon>
        <taxon>Nematoda</taxon>
        <taxon>Chromadorea</taxon>
        <taxon>Rhabditida</taxon>
        <taxon>Spirurina</taxon>
        <taxon>Spiruromorpha</taxon>
        <taxon>Filarioidea</taxon>
        <taxon>Onchocercidae</taxon>
        <taxon>Acanthocheilonema</taxon>
    </lineage>
</organism>
<dbReference type="PANTHER" id="PTHR10857:SF131">
    <property type="entry name" value="COPINE C-TERMINAL DOMAIN-CONTAINING PROTEIN"/>
    <property type="match status" value="1"/>
</dbReference>
<dbReference type="PANTHER" id="PTHR10857">
    <property type="entry name" value="COPINE"/>
    <property type="match status" value="1"/>
</dbReference>
<evidence type="ECO:0000313" key="2">
    <source>
        <dbReference type="EMBL" id="VBB27211.1"/>
    </source>
</evidence>
<gene>
    <name evidence="2" type="ORF">NAV_LOCUS2041</name>
</gene>
<dbReference type="GO" id="GO:0005544">
    <property type="term" value="F:calcium-dependent phospholipid binding"/>
    <property type="evidence" value="ECO:0007669"/>
    <property type="project" value="InterPro"/>
</dbReference>
<name>A0A498S5N3_ACAVI</name>
<keyword evidence="3" id="KW-1185">Reference proteome</keyword>
<reference evidence="2 3" key="1">
    <citation type="submission" date="2018-08" db="EMBL/GenBank/DDBJ databases">
        <authorList>
            <person name="Laetsch R D."/>
            <person name="Stevens L."/>
            <person name="Kumar S."/>
            <person name="Blaxter L. M."/>
        </authorList>
    </citation>
    <scope>NUCLEOTIDE SEQUENCE [LARGE SCALE GENOMIC DNA]</scope>
</reference>
<dbReference type="AlphaFoldDB" id="A0A498S5N3"/>
<dbReference type="STRING" id="6277.A0A498S5N3"/>
<dbReference type="Proteomes" id="UP000276991">
    <property type="component" value="Unassembled WGS sequence"/>
</dbReference>
<accession>A0A498S5N3</accession>